<dbReference type="CDD" id="cd00009">
    <property type="entry name" value="AAA"/>
    <property type="match status" value="1"/>
</dbReference>
<dbReference type="GO" id="GO:0005524">
    <property type="term" value="F:ATP binding"/>
    <property type="evidence" value="ECO:0007669"/>
    <property type="project" value="UniProtKB-KW"/>
</dbReference>
<dbReference type="GO" id="GO:0051880">
    <property type="term" value="F:G-quadruplex DNA binding"/>
    <property type="evidence" value="ECO:0007669"/>
    <property type="project" value="EnsemblFungi"/>
</dbReference>
<keyword evidence="2" id="KW-0235">DNA replication</keyword>
<dbReference type="VEuPathDB" id="FungiDB:FGRAMPH1_01G15163"/>
<evidence type="ECO:0000256" key="5">
    <source>
        <dbReference type="ARBA" id="ARBA00022763"/>
    </source>
</evidence>
<dbReference type="SUPFAM" id="SSF48019">
    <property type="entry name" value="post-AAA+ oligomerization domain-like"/>
    <property type="match status" value="1"/>
</dbReference>
<evidence type="ECO:0000256" key="4">
    <source>
        <dbReference type="ARBA" id="ARBA00022741"/>
    </source>
</evidence>
<feature type="compositionally biased region" description="Low complexity" evidence="11">
    <location>
        <begin position="199"/>
        <end position="217"/>
    </location>
</feature>
<dbReference type="SMART" id="SM00382">
    <property type="entry name" value="AAA"/>
    <property type="match status" value="1"/>
</dbReference>
<dbReference type="GO" id="GO:0005634">
    <property type="term" value="C:nucleus"/>
    <property type="evidence" value="ECO:0007669"/>
    <property type="project" value="TreeGrafter"/>
</dbReference>
<evidence type="ECO:0000256" key="11">
    <source>
        <dbReference type="SAM" id="MobiDB-lite"/>
    </source>
</evidence>
<keyword evidence="9" id="KW-0234">DNA repair</keyword>
<feature type="domain" description="AAA+ ATPase" evidence="12">
    <location>
        <begin position="274"/>
        <end position="391"/>
    </location>
</feature>
<accession>I1S5Z3</accession>
<dbReference type="Gene3D" id="3.40.50.300">
    <property type="entry name" value="P-loop containing nucleotide triphosphate hydrolases"/>
    <property type="match status" value="1"/>
</dbReference>
<comment type="similarity">
    <text evidence="1">Belongs to the AAA ATPase family. RarA/MGS1/WRNIP1 subfamily.</text>
</comment>
<dbReference type="InterPro" id="IPR021886">
    <property type="entry name" value="MgsA_C"/>
</dbReference>
<protein>
    <submittedName>
        <fullName evidence="14">Chromosome 2, complete genome</fullName>
    </submittedName>
</protein>
<dbReference type="RefSeq" id="XP_011321219.1">
    <property type="nucleotide sequence ID" value="XM_011322917.1"/>
</dbReference>
<keyword evidence="16" id="KW-1185">Reference proteome</keyword>
<dbReference type="GO" id="GO:0000731">
    <property type="term" value="P:DNA synthesis involved in DNA repair"/>
    <property type="evidence" value="ECO:0007669"/>
    <property type="project" value="TreeGrafter"/>
</dbReference>
<evidence type="ECO:0000256" key="10">
    <source>
        <dbReference type="ARBA" id="ARBA00056113"/>
    </source>
</evidence>
<feature type="region of interest" description="Disordered" evidence="11">
    <location>
        <begin position="130"/>
        <end position="242"/>
    </location>
</feature>
<dbReference type="InterPro" id="IPR006642">
    <property type="entry name" value="Rad18_UBZ4"/>
</dbReference>
<dbReference type="GO" id="GO:0033567">
    <property type="term" value="P:DNA replication, Okazaki fragment processing"/>
    <property type="evidence" value="ECO:0007669"/>
    <property type="project" value="EnsemblFungi"/>
</dbReference>
<keyword evidence="5" id="KW-0227">DNA damage</keyword>
<dbReference type="Gene3D" id="3.30.160.60">
    <property type="entry name" value="Classic Zinc Finger"/>
    <property type="match status" value="1"/>
</dbReference>
<dbReference type="FunCoup" id="I1S5Z3">
    <property type="interactions" value="828"/>
</dbReference>
<dbReference type="FunFam" id="1.10.8.60:FF:000029">
    <property type="entry name" value="Replication-associated recombination protein A"/>
    <property type="match status" value="1"/>
</dbReference>
<evidence type="ECO:0000259" key="13">
    <source>
        <dbReference type="SMART" id="SM00734"/>
    </source>
</evidence>
<dbReference type="Gene3D" id="1.20.272.10">
    <property type="match status" value="1"/>
</dbReference>
<reference evidence="15" key="5">
    <citation type="submission" date="2017-01" db="UniProtKB">
        <authorList>
            <consortium name="EnsemblFungi"/>
        </authorList>
    </citation>
    <scope>IDENTIFICATION</scope>
    <source>
        <strain evidence="15">PH-1 / ATCC MYA-4620 / FGSC 9075 / NRRL 31084</strain>
    </source>
</reference>
<evidence type="ECO:0000256" key="2">
    <source>
        <dbReference type="ARBA" id="ARBA00022705"/>
    </source>
</evidence>
<dbReference type="GO" id="GO:0006282">
    <property type="term" value="P:regulation of DNA repair"/>
    <property type="evidence" value="ECO:0007669"/>
    <property type="project" value="EnsemblFungi"/>
</dbReference>
<dbReference type="GO" id="GO:0008047">
    <property type="term" value="F:enzyme activator activity"/>
    <property type="evidence" value="ECO:0007669"/>
    <property type="project" value="EnsemblFungi"/>
</dbReference>
<feature type="domain" description="UBZ4-type" evidence="13">
    <location>
        <begin position="103"/>
        <end position="127"/>
    </location>
</feature>
<reference evidence="14 16" key="4">
    <citation type="journal article" date="2015" name="BMC Genomics">
        <title>The completed genome sequence of the pathogenic ascomycete fungus Fusarium graminearum.</title>
        <authorList>
            <person name="King R."/>
            <person name="Urban M."/>
            <person name="Hammond-Kosack M.C."/>
            <person name="Hassani-Pak K."/>
            <person name="Hammond-Kosack K.E."/>
        </authorList>
    </citation>
    <scope>NUCLEOTIDE SEQUENCE [LARGE SCALE GENOMIC DNA]</scope>
    <source>
        <strain evidence="16">ATCC MYA-4620 / CBS 123657 / FGSC 9075 / NRRL 31084 / PH-1</strain>
        <strain evidence="14">PH-1</strain>
    </source>
</reference>
<dbReference type="PANTHER" id="PTHR13779">
    <property type="entry name" value="WERNER HELICASE-INTERACTING PROTEIN 1 FAMILY MEMBER"/>
    <property type="match status" value="1"/>
</dbReference>
<sequence>MNYRPCGAECGPLNLDWPHESLYADLNAFRRSSAPYLSLAAFHCILASHSFHLISRPKLLFLNLNLESSQQQYDTTFTQICATSKAYTHYHYPVIGQTASIMAVDCPICNKPVKPSEINNHIDSGCEKFVIDKDKDPTPPHSQTPQSNSQKRNASNFFSTPAPKRQAASETRTFTSKEALQPIVGRKRTFEEGPGDGFGANTNGTDGATNGDGVNGTSGWDKATEQDGRVVKKTKTQRAAPLAERMRPRTLDEVCGQDLVGPTGVLRSLIESSQVPSMILWGASGTGKTTIARCIAHMVGSRFIELNATSTGVSECKKYFQEATNDLALTGRKTIIFCDEIHRFNKAQQDVFLKPVEAGTVTLIGATTENPSFKVASALLSRCRTFTLRSLTTEDVVRILQRAIKEEESVFPSTPLLDEAMVTYLARFADGDARTALNLLELALSLTKREGITQEDIKAALTKTLVYDRAGDQHYDTISAFHKSVRGNDADAALYYLARMLQSGEDPLFIARRMVVIASEDVGLADNTLLPLATATYTATQQIGMPEARIPLAHCAVALCNAPKSTKAYRALNNAYAALREPGVAGLPVPLHLRNAPTRLMRDMGYGAEYKYPPNYREGRVKQTYLPDELLGRRFVEDRDLGTELDPDLEMGGI</sequence>
<dbReference type="Pfam" id="PF12002">
    <property type="entry name" value="MgsA_C"/>
    <property type="match status" value="1"/>
</dbReference>
<evidence type="ECO:0000256" key="3">
    <source>
        <dbReference type="ARBA" id="ARBA00022723"/>
    </source>
</evidence>
<feature type="compositionally biased region" description="Polar residues" evidence="11">
    <location>
        <begin position="168"/>
        <end position="178"/>
    </location>
</feature>
<dbReference type="Pfam" id="PF00004">
    <property type="entry name" value="AAA"/>
    <property type="match status" value="1"/>
</dbReference>
<dbReference type="FunFam" id="3.40.50.300:FF:000137">
    <property type="entry name" value="Replication-associated recombination protein A"/>
    <property type="match status" value="1"/>
</dbReference>
<dbReference type="Pfam" id="PF16193">
    <property type="entry name" value="AAA_assoc_2"/>
    <property type="match status" value="1"/>
</dbReference>
<evidence type="ECO:0000256" key="1">
    <source>
        <dbReference type="ARBA" id="ARBA00008959"/>
    </source>
</evidence>
<dbReference type="FunFam" id="1.10.3710.10:FF:000005">
    <property type="entry name" value="AAA family ATPase, putative"/>
    <property type="match status" value="1"/>
</dbReference>
<dbReference type="FunFam" id="1.20.272.10:FF:000001">
    <property type="entry name" value="Putative AAA family ATPase"/>
    <property type="match status" value="1"/>
</dbReference>
<keyword evidence="8" id="KW-0067">ATP-binding</keyword>
<evidence type="ECO:0000256" key="9">
    <source>
        <dbReference type="ARBA" id="ARBA00023204"/>
    </source>
</evidence>
<dbReference type="SMART" id="SM00734">
    <property type="entry name" value="ZnF_Rad18"/>
    <property type="match status" value="1"/>
</dbReference>
<feature type="compositionally biased region" description="Polar residues" evidence="11">
    <location>
        <begin position="141"/>
        <end position="159"/>
    </location>
</feature>
<dbReference type="STRING" id="229533.I1S5Z3"/>
<evidence type="ECO:0000313" key="14">
    <source>
        <dbReference type="EMBL" id="CEF79382.1"/>
    </source>
</evidence>
<dbReference type="HOGENOM" id="CLU_017985_0_1_1"/>
<reference evidence="15 16" key="1">
    <citation type="journal article" date="2007" name="Science">
        <title>The Fusarium graminearum genome reveals a link between localized polymorphism and pathogen specialization.</title>
        <authorList>
            <person name="Cuomo C.A."/>
            <person name="Gueldener U."/>
            <person name="Xu J.-R."/>
            <person name="Trail F."/>
            <person name="Turgeon B.G."/>
            <person name="Di Pietro A."/>
            <person name="Walton J.D."/>
            <person name="Ma L.-J."/>
            <person name="Baker S.E."/>
            <person name="Rep M."/>
            <person name="Adam G."/>
            <person name="Antoniw J."/>
            <person name="Baldwin T."/>
            <person name="Calvo S.E."/>
            <person name="Chang Y.-L."/>
            <person name="DeCaprio D."/>
            <person name="Gale L.R."/>
            <person name="Gnerre S."/>
            <person name="Goswami R.S."/>
            <person name="Hammond-Kosack K."/>
            <person name="Harris L.J."/>
            <person name="Hilburn K."/>
            <person name="Kennell J.C."/>
            <person name="Kroken S."/>
            <person name="Magnuson J.K."/>
            <person name="Mannhaupt G."/>
            <person name="Mauceli E.W."/>
            <person name="Mewes H.-W."/>
            <person name="Mitterbauer R."/>
            <person name="Muehlbauer G."/>
            <person name="Muensterkoetter M."/>
            <person name="Nelson D."/>
            <person name="O'Donnell K."/>
            <person name="Ouellet T."/>
            <person name="Qi W."/>
            <person name="Quesneville H."/>
            <person name="Roncero M.I.G."/>
            <person name="Seong K.-Y."/>
            <person name="Tetko I.V."/>
            <person name="Urban M."/>
            <person name="Waalwijk C."/>
            <person name="Ward T.J."/>
            <person name="Yao J."/>
            <person name="Birren B.W."/>
            <person name="Kistler H.C."/>
        </authorList>
    </citation>
    <scope>NUCLEOTIDE SEQUENCE [LARGE SCALE GENOMIC DNA]</scope>
    <source>
        <strain evidence="16">ATCC MYA-4620 / CBS 123657 / FGSC 9075 / NRRL 31084 / PH-1</strain>
        <strain evidence="15">PH-1 / ATCC MYA-4620 / FGSC 9075 / NRRL 31084</strain>
    </source>
</reference>
<evidence type="ECO:0000259" key="12">
    <source>
        <dbReference type="SMART" id="SM00382"/>
    </source>
</evidence>
<evidence type="ECO:0000256" key="8">
    <source>
        <dbReference type="ARBA" id="ARBA00022840"/>
    </source>
</evidence>
<reference key="3">
    <citation type="submission" date="2014-02" db="EMBL/GenBank/DDBJ databases">
        <title>A revised Fusarium graminearum genomic reference sequence using whole shotgun re-sequencing.</title>
        <authorList>
            <person name="King R."/>
            <person name="Urban M."/>
            <person name="Hassani-Pak K."/>
            <person name="Hammond-Kosack K."/>
        </authorList>
    </citation>
    <scope>NUCLEOTIDE SEQUENCE</scope>
    <source>
        <strain>PH-1</strain>
    </source>
</reference>
<dbReference type="OrthoDB" id="10265467at2759"/>
<dbReference type="GO" id="GO:0008270">
    <property type="term" value="F:zinc ion binding"/>
    <property type="evidence" value="ECO:0007669"/>
    <property type="project" value="UniProtKB-KW"/>
</dbReference>
<name>I1S5Z3_GIBZE</name>
<dbReference type="InterPro" id="IPR027417">
    <property type="entry name" value="P-loop_NTPase"/>
</dbReference>
<gene>
    <name evidence="15" type="primary">FG04387.1</name>
    <name evidence="14" type="ORF">FGRAMPH1_01T15163</name>
</gene>
<dbReference type="EMBL" id="HG970333">
    <property type="protein sequence ID" value="CEF79382.1"/>
    <property type="molecule type" value="Genomic_DNA"/>
</dbReference>
<evidence type="ECO:0000313" key="15">
    <source>
        <dbReference type="EnsemblFungi" id="CEF79382"/>
    </source>
</evidence>
<proteinExistence type="inferred from homology"/>
<dbReference type="EnsemblFungi" id="CEF79382">
    <property type="protein sequence ID" value="CEF79382"/>
    <property type="gene ID" value="FGRRES_12264"/>
</dbReference>
<keyword evidence="3" id="KW-0479">Metal-binding</keyword>
<dbReference type="AlphaFoldDB" id="I1S5Z3"/>
<keyword evidence="4" id="KW-0547">Nucleotide-binding</keyword>
<evidence type="ECO:0000256" key="6">
    <source>
        <dbReference type="ARBA" id="ARBA00022771"/>
    </source>
</evidence>
<dbReference type="CDD" id="cd18139">
    <property type="entry name" value="HLD_clamp_RarA"/>
    <property type="match status" value="1"/>
</dbReference>
<keyword evidence="7" id="KW-0862">Zinc</keyword>
<dbReference type="GO" id="GO:0016887">
    <property type="term" value="F:ATP hydrolysis activity"/>
    <property type="evidence" value="ECO:0007669"/>
    <property type="project" value="InterPro"/>
</dbReference>
<reference evidence="15 16" key="2">
    <citation type="journal article" date="2010" name="Nature">
        <title>Comparative genomics reveals mobile pathogenicity chromosomes in Fusarium.</title>
        <authorList>
            <person name="Ma L.J."/>
            <person name="van der Does H.C."/>
            <person name="Borkovich K.A."/>
            <person name="Coleman J.J."/>
            <person name="Daboussi M.J."/>
            <person name="Di Pietro A."/>
            <person name="Dufresne M."/>
            <person name="Freitag M."/>
            <person name="Grabherr M."/>
            <person name="Henrissat B."/>
            <person name="Houterman P.M."/>
            <person name="Kang S."/>
            <person name="Shim W.B."/>
            <person name="Woloshuk C."/>
            <person name="Xie X."/>
            <person name="Xu J.R."/>
            <person name="Antoniw J."/>
            <person name="Baker S.E."/>
            <person name="Bluhm B.H."/>
            <person name="Breakspear A."/>
            <person name="Brown D.W."/>
            <person name="Butchko R.A."/>
            <person name="Chapman S."/>
            <person name="Coulson R."/>
            <person name="Coutinho P.M."/>
            <person name="Danchin E.G."/>
            <person name="Diener A."/>
            <person name="Gale L.R."/>
            <person name="Gardiner D.M."/>
            <person name="Goff S."/>
            <person name="Hammond-Kosack K.E."/>
            <person name="Hilburn K."/>
            <person name="Hua-Van A."/>
            <person name="Jonkers W."/>
            <person name="Kazan K."/>
            <person name="Kodira C.D."/>
            <person name="Koehrsen M."/>
            <person name="Kumar L."/>
            <person name="Lee Y.H."/>
            <person name="Li L."/>
            <person name="Manners J.M."/>
            <person name="Miranda-Saavedra D."/>
            <person name="Mukherjee M."/>
            <person name="Park G."/>
            <person name="Park J."/>
            <person name="Park S.Y."/>
            <person name="Proctor R.H."/>
            <person name="Regev A."/>
            <person name="Ruiz-Roldan M.C."/>
            <person name="Sain D."/>
            <person name="Sakthikumar S."/>
            <person name="Sykes S."/>
            <person name="Schwartz D.C."/>
            <person name="Turgeon B.G."/>
            <person name="Wapinski I."/>
            <person name="Yoder O."/>
            <person name="Young S."/>
            <person name="Zeng Q."/>
            <person name="Zhou S."/>
            <person name="Galagan J."/>
            <person name="Cuomo C.A."/>
            <person name="Kistler H.C."/>
            <person name="Rep M."/>
        </authorList>
    </citation>
    <scope>GENOME REANNOTATION</scope>
    <source>
        <strain evidence="16">ATCC MYA-4620 / CBS 123657 / FGSC 9075 / NRRL 31084 / PH-1</strain>
        <strain evidence="15">PH-1 / ATCC MYA-4620 / FGSC 9075 / NRRL 31084</strain>
    </source>
</reference>
<evidence type="ECO:0000256" key="7">
    <source>
        <dbReference type="ARBA" id="ARBA00022833"/>
    </source>
</evidence>
<dbReference type="Gene3D" id="1.10.3710.10">
    <property type="entry name" value="DNA polymerase III clamp loader subunits, C-terminal domain"/>
    <property type="match status" value="1"/>
</dbReference>
<dbReference type="SUPFAM" id="SSF52540">
    <property type="entry name" value="P-loop containing nucleoside triphosphate hydrolases"/>
    <property type="match status" value="1"/>
</dbReference>
<comment type="function">
    <text evidence="10">Functions as a modulator for initiation or reinitiation events during DNA polymerase delta-mediated DNA synthesis. Has an intrinsic ATPase activity that functions as a sensor of DNA damage or of arrested replication forks and regulates the extent of DNA synthesis.</text>
</comment>
<dbReference type="InterPro" id="IPR003959">
    <property type="entry name" value="ATPase_AAA_core"/>
</dbReference>
<dbReference type="Proteomes" id="UP000070720">
    <property type="component" value="Chromosome 2"/>
</dbReference>
<evidence type="ECO:0000313" key="16">
    <source>
        <dbReference type="Proteomes" id="UP000070720"/>
    </source>
</evidence>
<dbReference type="InterPro" id="IPR051314">
    <property type="entry name" value="AAA_ATPase_RarA/MGS1/WRNIP1"/>
</dbReference>
<dbReference type="InterPro" id="IPR003593">
    <property type="entry name" value="AAA+_ATPase"/>
</dbReference>
<dbReference type="PHI-base" id="PHI:1685"/>
<keyword evidence="6" id="KW-0863">Zinc-finger</keyword>
<dbReference type="GO" id="GO:0051276">
    <property type="term" value="P:chromosome organization"/>
    <property type="evidence" value="ECO:0007669"/>
    <property type="project" value="EnsemblFungi"/>
</dbReference>
<dbReference type="InterPro" id="IPR032423">
    <property type="entry name" value="AAA_assoc_2"/>
</dbReference>
<dbReference type="GO" id="GO:0017116">
    <property type="term" value="F:single-stranded DNA helicase activity"/>
    <property type="evidence" value="ECO:0007669"/>
    <property type="project" value="EnsemblFungi"/>
</dbReference>
<dbReference type="KEGG" id="fgr:FGSG_12264"/>
<dbReference type="InParanoid" id="I1S5Z3"/>
<dbReference type="Gene3D" id="1.10.8.60">
    <property type="match status" value="1"/>
</dbReference>
<dbReference type="PANTHER" id="PTHR13779:SF7">
    <property type="entry name" value="ATPASE WRNIP1"/>
    <property type="match status" value="1"/>
</dbReference>
<dbReference type="InterPro" id="IPR008921">
    <property type="entry name" value="DNA_pol3_clamp-load_cplx_C"/>
</dbReference>
<dbReference type="eggNOG" id="KOG2028">
    <property type="taxonomic scope" value="Eukaryota"/>
</dbReference>
<organism evidence="14 16">
    <name type="scientific">Gibberella zeae (strain ATCC MYA-4620 / CBS 123657 / FGSC 9075 / NRRL 31084 / PH-1)</name>
    <name type="common">Wheat head blight fungus</name>
    <name type="synonym">Fusarium graminearum</name>
    <dbReference type="NCBI Taxonomy" id="229533"/>
    <lineage>
        <taxon>Eukaryota</taxon>
        <taxon>Fungi</taxon>
        <taxon>Dikarya</taxon>
        <taxon>Ascomycota</taxon>
        <taxon>Pezizomycotina</taxon>
        <taxon>Sordariomycetes</taxon>
        <taxon>Hypocreomycetidae</taxon>
        <taxon>Hypocreales</taxon>
        <taxon>Nectriaceae</taxon>
        <taxon>Fusarium</taxon>
    </lineage>
</organism>